<evidence type="ECO:0000256" key="3">
    <source>
        <dbReference type="SAM" id="SignalP"/>
    </source>
</evidence>
<comment type="caution">
    <text evidence="5">The sequence shown here is derived from an EMBL/GenBank/DDBJ whole genome shotgun (WGS) entry which is preliminary data.</text>
</comment>
<protein>
    <recommendedName>
        <fullName evidence="4">Outer membrane lipoprotein BamD-like domain-containing protein</fullName>
    </recommendedName>
</protein>
<dbReference type="Pfam" id="PF13525">
    <property type="entry name" value="YfiO"/>
    <property type="match status" value="1"/>
</dbReference>
<sequence length="189" mass="19676">MKRIQVAVFLALWIPAASLLAAEGAGGGSGGTGAVVKQVEGAGGAKTLLQQMWQKLRAYGPKLEAGREPARAATQAVGVRGAEATSTQLNPYWKDDKSSDPAHQQEVAELNKAQDLADTDAPGAARALEEFLKNHPASALKPNAQFALALAHGTAGDKARGRAAAEGFLKDNPAHPLADDARRLIAQLQ</sequence>
<evidence type="ECO:0000259" key="4">
    <source>
        <dbReference type="Pfam" id="PF13525"/>
    </source>
</evidence>
<gene>
    <name evidence="5" type="ORF">A2151_01605</name>
</gene>
<organism evidence="5 6">
    <name type="scientific">Candidatus Muproteobacteria bacterium RBG_16_65_34</name>
    <dbReference type="NCBI Taxonomy" id="1817760"/>
    <lineage>
        <taxon>Bacteria</taxon>
        <taxon>Pseudomonadati</taxon>
        <taxon>Pseudomonadota</taxon>
        <taxon>Candidatus Muproteobacteria</taxon>
    </lineage>
</organism>
<dbReference type="InterPro" id="IPR011990">
    <property type="entry name" value="TPR-like_helical_dom_sf"/>
</dbReference>
<feature type="signal peptide" evidence="3">
    <location>
        <begin position="1"/>
        <end position="21"/>
    </location>
</feature>
<evidence type="ECO:0000313" key="6">
    <source>
        <dbReference type="Proteomes" id="UP000178885"/>
    </source>
</evidence>
<dbReference type="STRING" id="1817760.A2151_01605"/>
<evidence type="ECO:0000256" key="1">
    <source>
        <dbReference type="ARBA" id="ARBA00022729"/>
    </source>
</evidence>
<dbReference type="Proteomes" id="UP000178885">
    <property type="component" value="Unassembled WGS sequence"/>
</dbReference>
<accession>A0A1F6TTV0</accession>
<reference evidence="5 6" key="1">
    <citation type="journal article" date="2016" name="Nat. Commun.">
        <title>Thousands of microbial genomes shed light on interconnected biogeochemical processes in an aquifer system.</title>
        <authorList>
            <person name="Anantharaman K."/>
            <person name="Brown C.T."/>
            <person name="Hug L.A."/>
            <person name="Sharon I."/>
            <person name="Castelle C.J."/>
            <person name="Probst A.J."/>
            <person name="Thomas B.C."/>
            <person name="Singh A."/>
            <person name="Wilkins M.J."/>
            <person name="Karaoz U."/>
            <person name="Brodie E.L."/>
            <person name="Williams K.H."/>
            <person name="Hubbard S.S."/>
            <person name="Banfield J.F."/>
        </authorList>
    </citation>
    <scope>NUCLEOTIDE SEQUENCE [LARGE SCALE GENOMIC DNA]</scope>
</reference>
<feature type="domain" description="Outer membrane lipoprotein BamD-like" evidence="4">
    <location>
        <begin position="113"/>
        <end position="181"/>
    </location>
</feature>
<feature type="region of interest" description="Disordered" evidence="2">
    <location>
        <begin position="75"/>
        <end position="102"/>
    </location>
</feature>
<dbReference type="EMBL" id="MFSU01000025">
    <property type="protein sequence ID" value="OGI48554.1"/>
    <property type="molecule type" value="Genomic_DNA"/>
</dbReference>
<dbReference type="AlphaFoldDB" id="A0A1F6TTV0"/>
<feature type="chain" id="PRO_5009526842" description="Outer membrane lipoprotein BamD-like domain-containing protein" evidence="3">
    <location>
        <begin position="22"/>
        <end position="189"/>
    </location>
</feature>
<dbReference type="Gene3D" id="1.25.40.10">
    <property type="entry name" value="Tetratricopeptide repeat domain"/>
    <property type="match status" value="1"/>
</dbReference>
<keyword evidence="1 3" id="KW-0732">Signal</keyword>
<evidence type="ECO:0000256" key="2">
    <source>
        <dbReference type="SAM" id="MobiDB-lite"/>
    </source>
</evidence>
<name>A0A1F6TTV0_9PROT</name>
<proteinExistence type="predicted"/>
<dbReference type="InterPro" id="IPR039565">
    <property type="entry name" value="BamD-like"/>
</dbReference>
<evidence type="ECO:0000313" key="5">
    <source>
        <dbReference type="EMBL" id="OGI48554.1"/>
    </source>
</evidence>